<dbReference type="Proteomes" id="UP000033754">
    <property type="component" value="Unassembled WGS sequence"/>
</dbReference>
<gene>
    <name evidence="1" type="ORF">EPHNCH_1189</name>
</gene>
<proteinExistence type="predicted"/>
<evidence type="ECO:0000313" key="2">
    <source>
        <dbReference type="Proteomes" id="UP000033754"/>
    </source>
</evidence>
<name>A0A0F3N8L2_ANAPH</name>
<reference evidence="1 2" key="1">
    <citation type="submission" date="2015-01" db="EMBL/GenBank/DDBJ databases">
        <title>Genome Sequencing of Rickettsiales.</title>
        <authorList>
            <person name="Daugherty S.C."/>
            <person name="Su Q."/>
            <person name="Abolude K."/>
            <person name="Beier-Sexton M."/>
            <person name="Carlyon J.A."/>
            <person name="Carter R."/>
            <person name="Day N.P."/>
            <person name="Dumler S.J."/>
            <person name="Dyachenko V."/>
            <person name="Godinez A."/>
            <person name="Kurtti T.J."/>
            <person name="Lichay M."/>
            <person name="Mullins K.E."/>
            <person name="Ott S."/>
            <person name="Pappas-Brown V."/>
            <person name="Paris D.H."/>
            <person name="Patel P."/>
            <person name="Richards A.L."/>
            <person name="Sadzewicz L."/>
            <person name="Sears K."/>
            <person name="Seidman D."/>
            <person name="Sengamalay N."/>
            <person name="Stenos J."/>
            <person name="Tallon L.J."/>
            <person name="Vincent G."/>
            <person name="Fraser C.M."/>
            <person name="Munderloh U."/>
            <person name="Dunning-Hotopp J.C."/>
        </authorList>
    </citation>
    <scope>NUCLEOTIDE SEQUENCE [LARGE SCALE GENOMIC DNA]</scope>
    <source>
        <strain evidence="1 2">NCH-1</strain>
    </source>
</reference>
<accession>A0A0F3N8L2</accession>
<sequence>MTALCNCEALSSIGFARFIVYDRVCSGAHCCVLHFGCMVLK</sequence>
<dbReference type="AlphaFoldDB" id="A0A0F3N8L2"/>
<protein>
    <submittedName>
        <fullName evidence="1">Uncharacterized protein</fullName>
    </submittedName>
</protein>
<comment type="caution">
    <text evidence="1">The sequence shown here is derived from an EMBL/GenBank/DDBJ whole genome shotgun (WGS) entry which is preliminary data.</text>
</comment>
<dbReference type="EMBL" id="LANT01000008">
    <property type="protein sequence ID" value="KJV63259.1"/>
    <property type="molecule type" value="Genomic_DNA"/>
</dbReference>
<dbReference type="PATRIC" id="fig|1359161.3.peg.1345"/>
<organism evidence="1 2">
    <name type="scientific">Anaplasma phagocytophilum str. NCH-1</name>
    <dbReference type="NCBI Taxonomy" id="1359161"/>
    <lineage>
        <taxon>Bacteria</taxon>
        <taxon>Pseudomonadati</taxon>
        <taxon>Pseudomonadota</taxon>
        <taxon>Alphaproteobacteria</taxon>
        <taxon>Rickettsiales</taxon>
        <taxon>Anaplasmataceae</taxon>
        <taxon>Anaplasma</taxon>
        <taxon>phagocytophilum group</taxon>
    </lineage>
</organism>
<evidence type="ECO:0000313" key="1">
    <source>
        <dbReference type="EMBL" id="KJV63259.1"/>
    </source>
</evidence>